<gene>
    <name evidence="2" type="ORF">N1028_17625</name>
</gene>
<accession>A0AA42BWZ8</accession>
<evidence type="ECO:0008006" key="4">
    <source>
        <dbReference type="Google" id="ProtNLM"/>
    </source>
</evidence>
<dbReference type="EMBL" id="JANLCK010000013">
    <property type="protein sequence ID" value="MCS5727718.1"/>
    <property type="molecule type" value="Genomic_DNA"/>
</dbReference>
<organism evidence="2 3">
    <name type="scientific">Herbiconiux oxytropis</name>
    <dbReference type="NCBI Taxonomy" id="2970915"/>
    <lineage>
        <taxon>Bacteria</taxon>
        <taxon>Bacillati</taxon>
        <taxon>Actinomycetota</taxon>
        <taxon>Actinomycetes</taxon>
        <taxon>Micrococcales</taxon>
        <taxon>Microbacteriaceae</taxon>
        <taxon>Herbiconiux</taxon>
    </lineage>
</organism>
<name>A0AA42BWZ8_9MICO</name>
<dbReference type="AlphaFoldDB" id="A0AA42BWZ8"/>
<evidence type="ECO:0000256" key="1">
    <source>
        <dbReference type="SAM" id="SignalP"/>
    </source>
</evidence>
<comment type="caution">
    <text evidence="2">The sequence shown here is derived from an EMBL/GenBank/DDBJ whole genome shotgun (WGS) entry which is preliminary data.</text>
</comment>
<dbReference type="Proteomes" id="UP001165587">
    <property type="component" value="Unassembled WGS sequence"/>
</dbReference>
<keyword evidence="1" id="KW-0732">Signal</keyword>
<dbReference type="PROSITE" id="PS51257">
    <property type="entry name" value="PROKAR_LIPOPROTEIN"/>
    <property type="match status" value="1"/>
</dbReference>
<keyword evidence="3" id="KW-1185">Reference proteome</keyword>
<evidence type="ECO:0000313" key="2">
    <source>
        <dbReference type="EMBL" id="MCS5727718.1"/>
    </source>
</evidence>
<proteinExistence type="predicted"/>
<protein>
    <recommendedName>
        <fullName evidence="4">DUF4232 domain-containing protein</fullName>
    </recommendedName>
</protein>
<feature type="chain" id="PRO_5041212155" description="DUF4232 domain-containing protein" evidence="1">
    <location>
        <begin position="29"/>
        <end position="329"/>
    </location>
</feature>
<evidence type="ECO:0000313" key="3">
    <source>
        <dbReference type="Proteomes" id="UP001165587"/>
    </source>
</evidence>
<reference evidence="2" key="1">
    <citation type="submission" date="2022-08" db="EMBL/GenBank/DDBJ databases">
        <authorList>
            <person name="Deng Y."/>
            <person name="Han X.-F."/>
            <person name="Zhang Y.-Q."/>
        </authorList>
    </citation>
    <scope>NUCLEOTIDE SEQUENCE</scope>
    <source>
        <strain evidence="2">CPCC 203407</strain>
    </source>
</reference>
<dbReference type="RefSeq" id="WP_259530730.1">
    <property type="nucleotide sequence ID" value="NZ_JANLCK010000013.1"/>
</dbReference>
<feature type="signal peptide" evidence="1">
    <location>
        <begin position="1"/>
        <end position="28"/>
    </location>
</feature>
<sequence>MNGRRGSVTASAALLGALLLLTASGCTAPEGDPVASSPPPPSASPAAVDVPEHVVVDGLALSILQNRPDYATRTLQLSIGNEGDAPLTVVSAHFESTQFATAVDYPGPVEVPAGLVRQLPVPLGASVCPAPADPTPMLTVGVTDATGAERTVAATPADPFGVLPRIAQEDCFEHEVSAIAALRLDDRLRIEGSGPDGVARLTLHVEPAARPTASGSPASLTLDGAASTILLEPAAPATDADAAPADGGGAGWPLGISVARGHGPTSITLDAVPARCDPHAIAEDKRGTVLPVAVTLADGTEGTVHVSPSDELRLALYAFIASTCGFAVP</sequence>